<gene>
    <name evidence="2" type="ORF">TCM_024235</name>
</gene>
<dbReference type="Proteomes" id="UP000026915">
    <property type="component" value="Chromosome 5"/>
</dbReference>
<evidence type="ECO:0000313" key="3">
    <source>
        <dbReference type="Proteomes" id="UP000026915"/>
    </source>
</evidence>
<reference evidence="2 3" key="1">
    <citation type="journal article" date="2013" name="Genome Biol.">
        <title>The genome sequence of the most widely cultivated cacao type and its use to identify candidate genes regulating pod color.</title>
        <authorList>
            <person name="Motamayor J.C."/>
            <person name="Mockaitis K."/>
            <person name="Schmutz J."/>
            <person name="Haiminen N."/>
            <person name="Iii D.L."/>
            <person name="Cornejo O."/>
            <person name="Findley S.D."/>
            <person name="Zheng P."/>
            <person name="Utro F."/>
            <person name="Royaert S."/>
            <person name="Saski C."/>
            <person name="Jenkins J."/>
            <person name="Podicheti R."/>
            <person name="Zhao M."/>
            <person name="Scheffler B.E."/>
            <person name="Stack J.C."/>
            <person name="Feltus F.A."/>
            <person name="Mustiga G.M."/>
            <person name="Amores F."/>
            <person name="Phillips W."/>
            <person name="Marelli J.P."/>
            <person name="May G.D."/>
            <person name="Shapiro H."/>
            <person name="Ma J."/>
            <person name="Bustamante C.D."/>
            <person name="Schnell R.J."/>
            <person name="Main D."/>
            <person name="Gilbert D."/>
            <person name="Parida L."/>
            <person name="Kuhn D.N."/>
        </authorList>
    </citation>
    <scope>NUCLEOTIDE SEQUENCE [LARGE SCALE GENOMIC DNA]</scope>
    <source>
        <strain evidence="3">cv. Matina 1-6</strain>
    </source>
</reference>
<dbReference type="Gramene" id="EOY08941">
    <property type="protein sequence ID" value="EOY08941"/>
    <property type="gene ID" value="TCM_024235"/>
</dbReference>
<proteinExistence type="predicted"/>
<organism evidence="2 3">
    <name type="scientific">Theobroma cacao</name>
    <name type="common">Cacao</name>
    <name type="synonym">Cocoa</name>
    <dbReference type="NCBI Taxonomy" id="3641"/>
    <lineage>
        <taxon>Eukaryota</taxon>
        <taxon>Viridiplantae</taxon>
        <taxon>Streptophyta</taxon>
        <taxon>Embryophyta</taxon>
        <taxon>Tracheophyta</taxon>
        <taxon>Spermatophyta</taxon>
        <taxon>Magnoliopsida</taxon>
        <taxon>eudicotyledons</taxon>
        <taxon>Gunneridae</taxon>
        <taxon>Pentapetalae</taxon>
        <taxon>rosids</taxon>
        <taxon>malvids</taxon>
        <taxon>Malvales</taxon>
        <taxon>Malvaceae</taxon>
        <taxon>Byttnerioideae</taxon>
        <taxon>Theobroma</taxon>
    </lineage>
</organism>
<feature type="transmembrane region" description="Helical" evidence="1">
    <location>
        <begin position="12"/>
        <end position="32"/>
    </location>
</feature>
<protein>
    <submittedName>
        <fullName evidence="2">Uncharacterized protein</fullName>
    </submittedName>
</protein>
<keyword evidence="1" id="KW-0812">Transmembrane</keyword>
<dbReference type="eggNOG" id="KOG1075">
    <property type="taxonomic scope" value="Eukaryota"/>
</dbReference>
<sequence>MRVYREEIKCAESIFSFLLISFCILSLKNQFFVSKVSVLHKSLNFCLSRTNFFFSQNRFFTIDPYLRTNFFFSRIDSSCVVDFAYASLYIEQHRGSDFSILTTSLLMEYFHFDKNFNHLFIRTWQNGNFKKLEEESMISLERPFIKEKVWETIQTCHGNKALGLEGYNLNFFKSQWQVVKEQVMKFMNEFYNIEKLGKRLNSSFVFLIPKISNQTIVNEFKHQLVKDVVQDCGQATCKLFNTCNQGGYSLMGIGVDMSVVGRWMKGKDNFMQNGIITLCLPRATIRSIPNIPYVPFSNTSQCRKRILKGSKGEKAYSKSASKRWILLGEEL</sequence>
<evidence type="ECO:0000256" key="1">
    <source>
        <dbReference type="SAM" id="Phobius"/>
    </source>
</evidence>
<dbReference type="EMBL" id="CM001883">
    <property type="protein sequence ID" value="EOY08941.1"/>
    <property type="molecule type" value="Genomic_DNA"/>
</dbReference>
<keyword evidence="3" id="KW-1185">Reference proteome</keyword>
<accession>A0A061EVU6</accession>
<dbReference type="AlphaFoldDB" id="A0A061EVU6"/>
<name>A0A061EVU6_THECC</name>
<dbReference type="HOGENOM" id="CLU_840473_0_0_1"/>
<evidence type="ECO:0000313" key="2">
    <source>
        <dbReference type="EMBL" id="EOY08941.1"/>
    </source>
</evidence>
<dbReference type="InParanoid" id="A0A061EVU6"/>
<keyword evidence="1" id="KW-0472">Membrane</keyword>
<keyword evidence="1" id="KW-1133">Transmembrane helix</keyword>